<feature type="chain" id="PRO_5045765890" evidence="2">
    <location>
        <begin position="23"/>
        <end position="78"/>
    </location>
</feature>
<gene>
    <name evidence="4" type="primary">rclB</name>
    <name evidence="4" type="ORF">RGV86_17785</name>
</gene>
<dbReference type="InterPro" id="IPR025543">
    <property type="entry name" value="Dodecin-like"/>
</dbReference>
<dbReference type="RefSeq" id="WP_309508467.1">
    <property type="nucleotide sequence ID" value="NZ_JAVIWR010000001.1"/>
</dbReference>
<dbReference type="NCBIfam" id="NF040474">
    <property type="entry name" value="peri_RclB"/>
    <property type="match status" value="1"/>
</dbReference>
<evidence type="ECO:0000256" key="2">
    <source>
        <dbReference type="SAM" id="SignalP"/>
    </source>
</evidence>
<reference evidence="4 5" key="1">
    <citation type="submission" date="2023-08" db="EMBL/GenBank/DDBJ databases">
        <title>Whole-Genome Sequencing and Taxonomic description of Escherichia ruysiae strains Isolated from a healthy canine fecal sample.</title>
        <authorList>
            <person name="Liang S."/>
            <person name="Mlaga K.D."/>
            <person name="Jospin G."/>
            <person name="Uttarwar R."/>
            <person name="Marfori Z."/>
            <person name="Alvarado N."/>
            <person name="Scarsella E."/>
            <person name="Ganz H."/>
            <person name="Dione N."/>
        </authorList>
    </citation>
    <scope>NUCLEOTIDE SEQUENCE [LARGE SCALE GENOMIC DNA]</scope>
    <source>
        <strain evidence="4 5">AB136</strain>
    </source>
</reference>
<evidence type="ECO:0000259" key="3">
    <source>
        <dbReference type="Pfam" id="PF07338"/>
    </source>
</evidence>
<keyword evidence="5" id="KW-1185">Reference proteome</keyword>
<name>A0ABU1DVY6_9ESCH</name>
<dbReference type="SUPFAM" id="SSF159871">
    <property type="entry name" value="YdgH-like"/>
    <property type="match status" value="1"/>
</dbReference>
<sequence>MFKKTVLFAMLLSGVMAFSTNADDKIVLKHVSVSSVSTSPTVLEDAIADIARKHDASSWKITSMRIDNNSTATAVLYK</sequence>
<organism evidence="4 5">
    <name type="scientific">Escherichia ruysiae</name>
    <dbReference type="NCBI Taxonomy" id="2608867"/>
    <lineage>
        <taxon>Bacteria</taxon>
        <taxon>Pseudomonadati</taxon>
        <taxon>Pseudomonadota</taxon>
        <taxon>Gammaproteobacteria</taxon>
        <taxon>Enterobacterales</taxon>
        <taxon>Enterobacteriaceae</taxon>
        <taxon>Escherichia</taxon>
    </lineage>
</organism>
<dbReference type="Gene3D" id="3.30.1660.10">
    <property type="entry name" value="Flavin-binding protein dodecin"/>
    <property type="match status" value="1"/>
</dbReference>
<dbReference type="Proteomes" id="UP001256818">
    <property type="component" value="Unassembled WGS sequence"/>
</dbReference>
<keyword evidence="1 2" id="KW-0732">Signal</keyword>
<evidence type="ECO:0000313" key="5">
    <source>
        <dbReference type="Proteomes" id="UP001256818"/>
    </source>
</evidence>
<accession>A0ABU1DVY6</accession>
<comment type="caution">
    <text evidence="4">The sequence shown here is derived from an EMBL/GenBank/DDBJ whole genome shotgun (WGS) entry which is preliminary data.</text>
</comment>
<dbReference type="InterPro" id="IPR047841">
    <property type="entry name" value="RclB-like"/>
</dbReference>
<dbReference type="EMBL" id="JAVIWS010000001">
    <property type="protein sequence ID" value="MDR4880173.1"/>
    <property type="molecule type" value="Genomic_DNA"/>
</dbReference>
<dbReference type="InterPro" id="IPR036275">
    <property type="entry name" value="YdgH-like_sf"/>
</dbReference>
<dbReference type="Pfam" id="PF07338">
    <property type="entry name" value="YdgH_BhsA-like"/>
    <property type="match status" value="1"/>
</dbReference>
<evidence type="ECO:0000256" key="1">
    <source>
        <dbReference type="ARBA" id="ARBA00022729"/>
    </source>
</evidence>
<protein>
    <submittedName>
        <fullName evidence="4">Reactive chlorine resistance periplasmic protein RclB</fullName>
    </submittedName>
</protein>
<feature type="domain" description="YdgH/BhsA/McbA-like" evidence="3">
    <location>
        <begin position="30"/>
        <end position="78"/>
    </location>
</feature>
<dbReference type="GeneID" id="86862867"/>
<dbReference type="InterPro" id="IPR010854">
    <property type="entry name" value="YdgH/BhsA/McbA-like_dom"/>
</dbReference>
<evidence type="ECO:0000313" key="4">
    <source>
        <dbReference type="EMBL" id="MDR4880173.1"/>
    </source>
</evidence>
<feature type="signal peptide" evidence="2">
    <location>
        <begin position="1"/>
        <end position="22"/>
    </location>
</feature>
<proteinExistence type="predicted"/>